<dbReference type="Proteomes" id="UP000694866">
    <property type="component" value="Unplaced"/>
</dbReference>
<evidence type="ECO:0000256" key="8">
    <source>
        <dbReference type="ARBA" id="ARBA00022927"/>
    </source>
</evidence>
<dbReference type="GO" id="GO:0003400">
    <property type="term" value="P:regulation of COPII vesicle coating"/>
    <property type="evidence" value="ECO:0007669"/>
    <property type="project" value="TreeGrafter"/>
</dbReference>
<dbReference type="PROSITE" id="PS00678">
    <property type="entry name" value="WD_REPEATS_1"/>
    <property type="match status" value="1"/>
</dbReference>
<keyword evidence="5" id="KW-0677">Repeat</keyword>
<evidence type="ECO:0000256" key="9">
    <source>
        <dbReference type="ARBA" id="ARBA00022989"/>
    </source>
</evidence>
<evidence type="ECO:0000256" key="10">
    <source>
        <dbReference type="ARBA" id="ARBA00023136"/>
    </source>
</evidence>
<dbReference type="InterPro" id="IPR015943">
    <property type="entry name" value="WD40/YVTN_repeat-like_dom_sf"/>
</dbReference>
<keyword evidence="3 11" id="KW-0853">WD repeat</keyword>
<dbReference type="SMART" id="SM00320">
    <property type="entry name" value="WD40"/>
    <property type="match status" value="4"/>
</dbReference>
<evidence type="ECO:0000256" key="7">
    <source>
        <dbReference type="ARBA" id="ARBA00022892"/>
    </source>
</evidence>
<dbReference type="AlphaFoldDB" id="A0A9R1U3U3"/>
<feature type="transmembrane region" description="Helical" evidence="12">
    <location>
        <begin position="406"/>
        <end position="430"/>
    </location>
</feature>
<dbReference type="GO" id="GO:0015031">
    <property type="term" value="P:protein transport"/>
    <property type="evidence" value="ECO:0007669"/>
    <property type="project" value="UniProtKB-KW"/>
</dbReference>
<proteinExistence type="predicted"/>
<dbReference type="KEGG" id="fas:105269457"/>
<evidence type="ECO:0000256" key="4">
    <source>
        <dbReference type="ARBA" id="ARBA00022692"/>
    </source>
</evidence>
<keyword evidence="8" id="KW-0653">Protein transport</keyword>
<sequence length="431" mass="47757">MPSRRSKGGLIAKVNFPLYSIQMLTSRHILVGGGGGSSKTGVANGFEIFELSHDGWQFTAEEVTRHETGPSVVMNCACTSDEKKTYLVAGQESHCQLYDVTSRIVTLENGEILKGTSASTINKENLRQRRLSEKNEEVNGERIEEVRGYSNAKHKKLQLILKPSTSIQTDFSDSEPIQRIVRISPNGKLMATGGLDGVVRLWKFPHLTKIHDLEAHTKEIDDIDFNHDGSLVASIAKDSRAIVWDVTKGTKSQELSWTPPAGGKYMYKRLRFRIPTDKKSKPQLFILSNSIVPKKPSYLQLWDLEQGLIVRSTSFRETLSAIAVSDDGKFVAVGTMFSGSVDIFIAFSLQRVLHVPGAHSMFVTGLEFIPSKMDGPPITSNSEAAVVSISVDNRICIHSIPYRHTLPFWLVIIFIILSICGAFTLCSYLGI</sequence>
<dbReference type="OrthoDB" id="2013972at2759"/>
<dbReference type="GO" id="GO:0005085">
    <property type="term" value="F:guanyl-nucleotide exchange factor activity"/>
    <property type="evidence" value="ECO:0007669"/>
    <property type="project" value="InterPro"/>
</dbReference>
<dbReference type="PANTHER" id="PTHR23284">
    <property type="entry name" value="PROLACTIN REGULATORY ELEMENT BINDING PROTEIN"/>
    <property type="match status" value="1"/>
</dbReference>
<keyword evidence="2" id="KW-0813">Transport</keyword>
<reference evidence="14" key="1">
    <citation type="submission" date="2025-08" db="UniProtKB">
        <authorList>
            <consortium name="RefSeq"/>
        </authorList>
    </citation>
    <scope>IDENTIFICATION</scope>
    <source>
        <strain evidence="14">USDA-PBARC FA_bdor</strain>
        <tissue evidence="14">Whole organism</tissue>
    </source>
</reference>
<dbReference type="InterPro" id="IPR001680">
    <property type="entry name" value="WD40_rpt"/>
</dbReference>
<dbReference type="RefSeq" id="XP_011308021.1">
    <property type="nucleotide sequence ID" value="XM_011309719.1"/>
</dbReference>
<dbReference type="PROSITE" id="PS50082">
    <property type="entry name" value="WD_REPEATS_2"/>
    <property type="match status" value="2"/>
</dbReference>
<evidence type="ECO:0000313" key="13">
    <source>
        <dbReference type="Proteomes" id="UP000694866"/>
    </source>
</evidence>
<dbReference type="GO" id="GO:0005789">
    <property type="term" value="C:endoplasmic reticulum membrane"/>
    <property type="evidence" value="ECO:0007669"/>
    <property type="project" value="UniProtKB-SubCell"/>
</dbReference>
<evidence type="ECO:0000313" key="14">
    <source>
        <dbReference type="RefSeq" id="XP_011308021.1"/>
    </source>
</evidence>
<evidence type="ECO:0000256" key="5">
    <source>
        <dbReference type="ARBA" id="ARBA00022737"/>
    </source>
</evidence>
<dbReference type="Gene3D" id="2.130.10.10">
    <property type="entry name" value="YVTN repeat-like/Quinoprotein amine dehydrogenase"/>
    <property type="match status" value="1"/>
</dbReference>
<dbReference type="PROSITE" id="PS50294">
    <property type="entry name" value="WD_REPEATS_REGION"/>
    <property type="match status" value="1"/>
</dbReference>
<evidence type="ECO:0000256" key="3">
    <source>
        <dbReference type="ARBA" id="ARBA00022574"/>
    </source>
</evidence>
<dbReference type="InterPro" id="IPR036322">
    <property type="entry name" value="WD40_repeat_dom_sf"/>
</dbReference>
<dbReference type="GO" id="GO:0006888">
    <property type="term" value="P:endoplasmic reticulum to Golgi vesicle-mediated transport"/>
    <property type="evidence" value="ECO:0007669"/>
    <property type="project" value="TreeGrafter"/>
</dbReference>
<keyword evidence="9 12" id="KW-1133">Transmembrane helix</keyword>
<keyword evidence="13" id="KW-1185">Reference proteome</keyword>
<organism evidence="13 14">
    <name type="scientific">Fopius arisanus</name>
    <dbReference type="NCBI Taxonomy" id="64838"/>
    <lineage>
        <taxon>Eukaryota</taxon>
        <taxon>Metazoa</taxon>
        <taxon>Ecdysozoa</taxon>
        <taxon>Arthropoda</taxon>
        <taxon>Hexapoda</taxon>
        <taxon>Insecta</taxon>
        <taxon>Pterygota</taxon>
        <taxon>Neoptera</taxon>
        <taxon>Endopterygota</taxon>
        <taxon>Hymenoptera</taxon>
        <taxon>Apocrita</taxon>
        <taxon>Ichneumonoidea</taxon>
        <taxon>Braconidae</taxon>
        <taxon>Opiinae</taxon>
        <taxon>Fopius</taxon>
    </lineage>
</organism>
<evidence type="ECO:0000256" key="11">
    <source>
        <dbReference type="PROSITE-ProRule" id="PRU00221"/>
    </source>
</evidence>
<keyword evidence="4 12" id="KW-0812">Transmembrane</keyword>
<evidence type="ECO:0000256" key="12">
    <source>
        <dbReference type="SAM" id="Phobius"/>
    </source>
</evidence>
<accession>A0A9R1U3U3</accession>
<dbReference type="InterPro" id="IPR045260">
    <property type="entry name" value="Sec12-like"/>
</dbReference>
<keyword evidence="6" id="KW-0256">Endoplasmic reticulum</keyword>
<dbReference type="PANTHER" id="PTHR23284:SF0">
    <property type="entry name" value="PROLACTIN REGULATORY ELEMENT-BINDING PROTEIN"/>
    <property type="match status" value="1"/>
</dbReference>
<evidence type="ECO:0000256" key="6">
    <source>
        <dbReference type="ARBA" id="ARBA00022824"/>
    </source>
</evidence>
<dbReference type="GeneID" id="105269457"/>
<feature type="repeat" description="WD" evidence="11">
    <location>
        <begin position="181"/>
        <end position="203"/>
    </location>
</feature>
<name>A0A9R1U3U3_9HYME</name>
<comment type="subcellular location">
    <subcellularLocation>
        <location evidence="1">Endoplasmic reticulum membrane</location>
        <topology evidence="1">Single-pass membrane protein</topology>
    </subcellularLocation>
</comment>
<dbReference type="SUPFAM" id="SSF50978">
    <property type="entry name" value="WD40 repeat-like"/>
    <property type="match status" value="1"/>
</dbReference>
<protein>
    <submittedName>
        <fullName evidence="14">Prolactin regulatory element-binding protein</fullName>
    </submittedName>
</protein>
<gene>
    <name evidence="14" type="primary">LOC105269457</name>
</gene>
<keyword evidence="7" id="KW-0931">ER-Golgi transport</keyword>
<dbReference type="Pfam" id="PF00400">
    <property type="entry name" value="WD40"/>
    <property type="match status" value="2"/>
</dbReference>
<keyword evidence="10 12" id="KW-0472">Membrane</keyword>
<evidence type="ECO:0000256" key="2">
    <source>
        <dbReference type="ARBA" id="ARBA00022448"/>
    </source>
</evidence>
<evidence type="ECO:0000256" key="1">
    <source>
        <dbReference type="ARBA" id="ARBA00004389"/>
    </source>
</evidence>
<feature type="repeat" description="WD" evidence="11">
    <location>
        <begin position="213"/>
        <end position="254"/>
    </location>
</feature>
<dbReference type="InterPro" id="IPR019775">
    <property type="entry name" value="WD40_repeat_CS"/>
</dbReference>